<protein>
    <submittedName>
        <fullName evidence="2">Uncharacterized protein</fullName>
    </submittedName>
</protein>
<dbReference type="EMBL" id="MPOG01000001">
    <property type="protein sequence ID" value="OOH97954.1"/>
    <property type="molecule type" value="Genomic_DNA"/>
</dbReference>
<evidence type="ECO:0000256" key="1">
    <source>
        <dbReference type="SAM" id="Phobius"/>
    </source>
</evidence>
<feature type="transmembrane region" description="Helical" evidence="1">
    <location>
        <begin position="28"/>
        <end position="47"/>
    </location>
</feature>
<keyword evidence="3" id="KW-1185">Reference proteome</keyword>
<keyword evidence="1" id="KW-0472">Membrane</keyword>
<evidence type="ECO:0000313" key="3">
    <source>
        <dbReference type="Proteomes" id="UP000188947"/>
    </source>
</evidence>
<reference evidence="2 3" key="1">
    <citation type="submission" date="2016-11" db="EMBL/GenBank/DDBJ databases">
        <title>Genome sequence and comparative genomic analysis of clinical strain Elizabethkingia meningoseptica 61421 PRCM.</title>
        <authorList>
            <person name="Wang M."/>
            <person name="Hu S."/>
            <person name="Cao L."/>
            <person name="Jiang T."/>
            <person name="Zhou Y."/>
            <person name="Ming D."/>
        </authorList>
    </citation>
    <scope>NUCLEOTIDE SEQUENCE [LARGE SCALE GENOMIC DNA]</scope>
    <source>
        <strain evidence="2 3">61421 PRCM</strain>
    </source>
</reference>
<proteinExistence type="predicted"/>
<dbReference type="AlphaFoldDB" id="A0A1T3F4N7"/>
<dbReference type="OrthoDB" id="1273728at2"/>
<dbReference type="RefSeq" id="WP_070904818.1">
    <property type="nucleotide sequence ID" value="NZ_CP016378.1"/>
</dbReference>
<organism evidence="2 3">
    <name type="scientific">Elizabethkingia meningoseptica</name>
    <name type="common">Chryseobacterium meningosepticum</name>
    <dbReference type="NCBI Taxonomy" id="238"/>
    <lineage>
        <taxon>Bacteria</taxon>
        <taxon>Pseudomonadati</taxon>
        <taxon>Bacteroidota</taxon>
        <taxon>Flavobacteriia</taxon>
        <taxon>Flavobacteriales</taxon>
        <taxon>Weeksellaceae</taxon>
        <taxon>Elizabethkingia</taxon>
    </lineage>
</organism>
<dbReference type="STRING" id="238.BBD35_02695"/>
<evidence type="ECO:0000313" key="2">
    <source>
        <dbReference type="EMBL" id="OOH97954.1"/>
    </source>
</evidence>
<name>A0A1T3F4N7_ELIME</name>
<sequence>MKIIIILCSIILVIVLWNYPVFDSKGISYSIVFSCFVIITFSAAKLYNPSDNESYKSVEKEMNHLHQLDGIFRYTTEGFYIKQKNATEFIKWSEIVSVYSFSIPFGRHTNQTGLEMITDKKSYEFNDRQTQGIVKLRDKLYDHLPTWELNAPTIRVNNSGLEKTKLYERESSLQ</sequence>
<keyword evidence="1" id="KW-1133">Transmembrane helix</keyword>
<comment type="caution">
    <text evidence="2">The sequence shown here is derived from an EMBL/GenBank/DDBJ whole genome shotgun (WGS) entry which is preliminary data.</text>
</comment>
<gene>
    <name evidence="2" type="ORF">BMF97_01415</name>
</gene>
<keyword evidence="1" id="KW-0812">Transmembrane</keyword>
<accession>A0A1T3F4N7</accession>
<dbReference type="Proteomes" id="UP000188947">
    <property type="component" value="Unassembled WGS sequence"/>
</dbReference>